<dbReference type="Proteomes" id="UP000184203">
    <property type="component" value="Unassembled WGS sequence"/>
</dbReference>
<dbReference type="Pfam" id="PF04967">
    <property type="entry name" value="HTH_10"/>
    <property type="match status" value="1"/>
</dbReference>
<dbReference type="Gene3D" id="1.10.10.10">
    <property type="entry name" value="Winged helix-like DNA-binding domain superfamily/Winged helix DNA-binding domain"/>
    <property type="match status" value="1"/>
</dbReference>
<dbReference type="InterPro" id="IPR007050">
    <property type="entry name" value="HTH_bacterioopsin"/>
</dbReference>
<keyword evidence="2" id="KW-0804">Transcription</keyword>
<keyword evidence="1" id="KW-0805">Transcription regulation</keyword>
<dbReference type="InterPro" id="IPR031803">
    <property type="entry name" value="BAT_GAF/HTH-assoc"/>
</dbReference>
<dbReference type="EMBL" id="FRAN01000001">
    <property type="protein sequence ID" value="SHK20160.1"/>
    <property type="molecule type" value="Genomic_DNA"/>
</dbReference>
<feature type="domain" description="Bacterioopsin transcriptional activator GAF and HTH associated" evidence="4">
    <location>
        <begin position="11"/>
        <end position="157"/>
    </location>
</feature>
<dbReference type="PANTHER" id="PTHR34236">
    <property type="entry name" value="DIMETHYL SULFOXIDE REDUCTASE TRANSCRIPTIONAL ACTIVATOR"/>
    <property type="match status" value="1"/>
</dbReference>
<feature type="domain" description="HTH bat-type" evidence="3">
    <location>
        <begin position="174"/>
        <end position="225"/>
    </location>
</feature>
<reference evidence="6" key="1">
    <citation type="submission" date="2016-11" db="EMBL/GenBank/DDBJ databases">
        <authorList>
            <person name="Varghese N."/>
            <person name="Submissions S."/>
        </authorList>
    </citation>
    <scope>NUCLEOTIDE SEQUENCE [LARGE SCALE GENOMIC DNA]</scope>
    <source>
        <strain evidence="6">DX253</strain>
    </source>
</reference>
<proteinExistence type="predicted"/>
<keyword evidence="6" id="KW-1185">Reference proteome</keyword>
<dbReference type="Pfam" id="PF15915">
    <property type="entry name" value="BAT"/>
    <property type="match status" value="1"/>
</dbReference>
<dbReference type="InterPro" id="IPR036388">
    <property type="entry name" value="WH-like_DNA-bd_sf"/>
</dbReference>
<dbReference type="RefSeq" id="WP_073096543.1">
    <property type="nucleotide sequence ID" value="NZ_AEMG01000006.1"/>
</dbReference>
<dbReference type="PANTHER" id="PTHR34236:SF1">
    <property type="entry name" value="DIMETHYL SULFOXIDE REDUCTASE TRANSCRIPTIONAL ACTIVATOR"/>
    <property type="match status" value="1"/>
</dbReference>
<protein>
    <submittedName>
        <fullName evidence="5">Predicted DNA binding protein, contains HTH domain</fullName>
    </submittedName>
</protein>
<evidence type="ECO:0000313" key="5">
    <source>
        <dbReference type="EMBL" id="SHK20160.1"/>
    </source>
</evidence>
<evidence type="ECO:0000313" key="6">
    <source>
        <dbReference type="Proteomes" id="UP000184203"/>
    </source>
</evidence>
<organism evidence="5 6">
    <name type="scientific">Haladaptatus paucihalophilus DX253</name>
    <dbReference type="NCBI Taxonomy" id="797209"/>
    <lineage>
        <taxon>Archaea</taxon>
        <taxon>Methanobacteriati</taxon>
        <taxon>Methanobacteriota</taxon>
        <taxon>Stenosarchaea group</taxon>
        <taxon>Halobacteria</taxon>
        <taxon>Halobacteriales</taxon>
        <taxon>Haladaptataceae</taxon>
        <taxon>Haladaptatus</taxon>
    </lineage>
</organism>
<evidence type="ECO:0000259" key="4">
    <source>
        <dbReference type="Pfam" id="PF15915"/>
    </source>
</evidence>
<evidence type="ECO:0000256" key="2">
    <source>
        <dbReference type="ARBA" id="ARBA00023163"/>
    </source>
</evidence>
<dbReference type="AlphaFoldDB" id="A0A1M6QJ61"/>
<evidence type="ECO:0000256" key="1">
    <source>
        <dbReference type="ARBA" id="ARBA00023015"/>
    </source>
</evidence>
<gene>
    <name evidence="5" type="ORF">SAMN05444342_0927</name>
</gene>
<evidence type="ECO:0000259" key="3">
    <source>
        <dbReference type="Pfam" id="PF04967"/>
    </source>
</evidence>
<name>A0A1M6QJ61_HALPU</name>
<sequence>MTVEDGETTNRVVEVEFQVDDPRYPLVAVSQRTGCRASLQQILPRSDGTYTVFYRVSDVDPGRVLDVANEDDRLEARLIGASEKEGILEVDVSNVEEFFVVTLTDAGAIPKHMWSANGVAHIVADIPPNRSASDVIDRFSSDHPAVEIVARRQKEYTTPLFSHRELQMAMNKTLTTRQHEALLAAYAGGYFDWPRKKSGEEVAAELGVSSPTFFQHLRRAEQKVLSLLFTEQRTGANRAETNEDAISG</sequence>
<accession>A0A1M6QJ61</accession>